<protein>
    <submittedName>
        <fullName evidence="1">Uncharacterized protein</fullName>
    </submittedName>
</protein>
<proteinExistence type="predicted"/>
<comment type="caution">
    <text evidence="1">The sequence shown here is derived from an EMBL/GenBank/DDBJ whole genome shotgun (WGS) entry which is preliminary data.</text>
</comment>
<evidence type="ECO:0000313" key="1">
    <source>
        <dbReference type="EMBL" id="OIP37157.1"/>
    </source>
</evidence>
<dbReference type="Proteomes" id="UP000183085">
    <property type="component" value="Unassembled WGS sequence"/>
</dbReference>
<evidence type="ECO:0000313" key="2">
    <source>
        <dbReference type="Proteomes" id="UP000183085"/>
    </source>
</evidence>
<dbReference type="STRING" id="1817895.AUJ95_08570"/>
<name>A0A1J5DLV7_9BACT</name>
<dbReference type="AlphaFoldDB" id="A0A1J5DLV7"/>
<sequence length="161" mass="17667">MMLATTKTPSAPSHILVEFLNPQGQPLNILDLGSDFMTANAIDLSYGNQPLQIEIEKHVSKVGNAFYEYSQNGVPFPDEFSTFVRVEGTIVPFGRIHPSKNGNPTREGSTQAIIGGVLYKVTVYLTETKTPYYIKVIAHKKPESTGITKAQLSPRGGRMVI</sequence>
<organism evidence="1 2">
    <name type="scientific">Candidatus Desantisbacteria bacterium CG2_30_40_21</name>
    <dbReference type="NCBI Taxonomy" id="1817895"/>
    <lineage>
        <taxon>Bacteria</taxon>
        <taxon>Candidatus Desantisiibacteriota</taxon>
    </lineage>
</organism>
<reference evidence="1 2" key="1">
    <citation type="journal article" date="2016" name="Environ. Microbiol.">
        <title>Genomic resolution of a cold subsurface aquifer community provides metabolic insights for novel microbes adapted to high CO concentrations.</title>
        <authorList>
            <person name="Probst A.J."/>
            <person name="Castelle C.J."/>
            <person name="Singh A."/>
            <person name="Brown C.T."/>
            <person name="Anantharaman K."/>
            <person name="Sharon I."/>
            <person name="Hug L.A."/>
            <person name="Burstein D."/>
            <person name="Emerson J.B."/>
            <person name="Thomas B.C."/>
            <person name="Banfield J.F."/>
        </authorList>
    </citation>
    <scope>NUCLEOTIDE SEQUENCE [LARGE SCALE GENOMIC DNA]</scope>
    <source>
        <strain evidence="1">CG2_30_40_21</strain>
    </source>
</reference>
<dbReference type="EMBL" id="MNYI01000220">
    <property type="protein sequence ID" value="OIP37157.1"/>
    <property type="molecule type" value="Genomic_DNA"/>
</dbReference>
<accession>A0A1J5DLV7</accession>
<gene>
    <name evidence="1" type="ORF">AUJ95_08570</name>
</gene>